<feature type="compositionally biased region" description="Polar residues" evidence="1">
    <location>
        <begin position="1903"/>
        <end position="1914"/>
    </location>
</feature>
<feature type="region of interest" description="Disordered" evidence="1">
    <location>
        <begin position="1903"/>
        <end position="1945"/>
    </location>
</feature>
<feature type="compositionally biased region" description="Polar residues" evidence="1">
    <location>
        <begin position="1547"/>
        <end position="1556"/>
    </location>
</feature>
<dbReference type="VEuPathDB" id="FungiDB:PTTG_01591"/>
<feature type="compositionally biased region" description="Low complexity" evidence="1">
    <location>
        <begin position="2130"/>
        <end position="2150"/>
    </location>
</feature>
<evidence type="ECO:0000256" key="1">
    <source>
        <dbReference type="SAM" id="MobiDB-lite"/>
    </source>
</evidence>
<feature type="region of interest" description="Disordered" evidence="1">
    <location>
        <begin position="1465"/>
        <end position="1865"/>
    </location>
</feature>
<feature type="compositionally biased region" description="Basic and acidic residues" evidence="1">
    <location>
        <begin position="1612"/>
        <end position="1634"/>
    </location>
</feature>
<feature type="compositionally biased region" description="Polar residues" evidence="1">
    <location>
        <begin position="1570"/>
        <end position="1581"/>
    </location>
</feature>
<feature type="compositionally biased region" description="Low complexity" evidence="1">
    <location>
        <begin position="1222"/>
        <end position="1241"/>
    </location>
</feature>
<feature type="compositionally biased region" description="Basic and acidic residues" evidence="1">
    <location>
        <begin position="153"/>
        <end position="163"/>
    </location>
</feature>
<feature type="compositionally biased region" description="Polar residues" evidence="1">
    <location>
        <begin position="1288"/>
        <end position="1299"/>
    </location>
</feature>
<feature type="region of interest" description="Disordered" evidence="1">
    <location>
        <begin position="1"/>
        <end position="40"/>
    </location>
</feature>
<accession>A0A180GLS9</accession>
<feature type="region of interest" description="Disordered" evidence="1">
    <location>
        <begin position="506"/>
        <end position="563"/>
    </location>
</feature>
<sequence>MTGSNSYRPRHSHPINGLSLIPQHVLNSNRNTPSPRLSRPAVDPFKAFTANDLDGFVDSITSKIRNALLGNTPTDPQPKTKAHSRSSDVFGKLEPIQASNHSDLDPRPGPSGSHNRSPGRSLDNTVPAGEENDTDDESDDGGSGSNSESSIQSKDKRDAHIDIDSDDDILVSPNRRSPVARQTSQSGYSGSDADSDAANAHSESDDRHSDSSSDRGPASQEFSAYSSSFLNDNVSNDQEDIVSIEDSNISNSSNSSNSLQILSRIEPGREQAPKELGDQAEIDSSSSSIVVQPRHSEPKSPTSKQSFSPGAGPSRVRENSDELEDVDIDDLEESEEGDFDDEYTDDSDDDIADDDLENDGDGDEIAVGSVRADTDVNLDGEELGASKLPEKELEEGEIEEGESVQEDDADLDLRDDQEKLVPGDISVTEPFVSAPEKPQDLDQNIHPAFRQESANVIQQSDDHTFGPKIVDQPSDMNPLVLSVAKIGNLSRTGSFSADGAMIFRPSSESSMSLDSDQGAEEAHDFDKTEAPGDVDGSPIIEHGPHSADQSQSSPSRVLDQSQPQLSYRPEIQCADSELVQDVYFLPINPASEPKRDPDEAKVGNELVSGEMRIKIQEANPDSHGATQVVSPVLDPREVQSAPNSTENPLEEEQVEDDNDLFEGDEDLRLHRLGLEKSRLNDSNQTEEAAPPSEGGDRCVTIENELESFLARTTEPQLSEAADRTHATVRELLHSLAACNGTALTTNSSAADHTVVQQPLEADRHAVDRSADLTVVQDDHSMTATTETLQQDLVVTQTDNVPVSTVNEAQLCTSPGVHTAAHGASETDRHAMDNFAAPTVVQNSHLMTASAEILQQDLVVTQAHNTLASTVDAAQADQVDPARPSIDVLWGEITSSQVTEESRMNEVDFFPLKPSDPTISNAASWSPALSANIANNPDHARTVLDGSTDVKSPIISLTLPQRSNLRQSVNLDVDANSTGAAPKASPGDQNLPSTIDPQQLSLSHDQEDYDMLASSLADGNSDIVPADSKEDPGKAACDQHVKMASDESLEPQSADKTHEDKPQDEKPLVSDKPIQNELGVDNDQSIQSTQLALPHCENTVGSPSPSKEPISTTEESDQMLSEFINSSPEAEDGPKLFDPPAPVSPTHSTTIVPAVTFATSPPVEMDRFERFDHQSDADETQLGVVLNVEQPNSAFEPLTPRTSTTVGQGTSSECSERHLSRGSAYSAPSSVISSDAASVPASVGPPPPLHNASMGAPTEAVGLSNQMTRRSSIDSSTHAEPPSPSTSTRQRSAPMSQEQVNAPGLPHIEETDVAFSPDDLPDPLRSPPPLNQQLLPICPAEINTPVSRASSMMAHPPSPSFSNLLEGSHMSIGTSHRDASPQFDPTLSLPDPIATPLPVSVPAIKLEDLPNACLSIERHRSLNSSADSQPATSPRFEKFSSSMIAPPQSADALIEKNVQAVGEINSSDTKAPLPSPTHPMATHPEEPNGSLSPPTSKVLDTDKPSQQSPEPPIPVLNSQDPQSQPAENEKDGQISNEKDNPELRSPLPATSPQTPGVTSDLAPPLVDEQVASKQDLTITETATHLPDVREDRATKELANAILDVQPGSTVDEEVVHVEIKPDTVEDREVDPKVDAEPDSAAGESQNPSELVEPPESPSQLGPTTRNKRKRQSPPKDPNGAARLREMKAEEQAEQDRESQLREILRKRRASKQLAPQAVPESKETKKPINQVSPSVESKKKKIVKRETKPVQGDGNSEGELESNNASDATEVESKGPLIRSSLPRAAKRTSMAPNSLAPPALIKSPSNATTRSASPRPPPSSPFNTHIGEQSSNSFLVSERDDPSLTVGNRRSSRNSRSTLSPVAPASTVSVMVPRLQPEDLIPKLRLHQHNSKNKLFNLQTEHPNLESSQQSSAEGTEPKPVVGVRTGRRKQSEGTEARQLPPSLPPVTRSHCHFIRLQFPQAAGRRFDTFLVPQCATGEEVIKKKMKEMGMAEDDNLTGEEQSRGIRIGPDGHKHSEERIEHPVLLTIKPEYSTFAVDEETLNILIEIFGLSLIQDGQVEVLLPKSYFSRFDAEDGYEELGDPLQRSECDRELSFSSLSSRNEPHLSHGGASQAGPSRSSHNRRKRRAQSPPSSLYSRASSPRSSSFLSPTEPKTHHKRRRSNQVEET</sequence>
<feature type="compositionally biased region" description="Polar residues" evidence="1">
    <location>
        <begin position="299"/>
        <end position="308"/>
    </location>
</feature>
<feature type="region of interest" description="Disordered" evidence="1">
    <location>
        <begin position="68"/>
        <end position="412"/>
    </location>
</feature>
<dbReference type="OrthoDB" id="2502581at2759"/>
<feature type="compositionally biased region" description="Polar residues" evidence="1">
    <location>
        <begin position="1421"/>
        <end position="1431"/>
    </location>
</feature>
<feature type="region of interest" description="Disordered" evidence="1">
    <location>
        <begin position="1188"/>
        <end position="1332"/>
    </location>
</feature>
<name>A0A180GLS9_PUCT1</name>
<feature type="compositionally biased region" description="Acidic residues" evidence="1">
    <location>
        <begin position="321"/>
        <end position="364"/>
    </location>
</feature>
<feature type="compositionally biased region" description="Basic and acidic residues" evidence="1">
    <location>
        <begin position="266"/>
        <end position="277"/>
    </location>
</feature>
<feature type="compositionally biased region" description="Acidic residues" evidence="1">
    <location>
        <begin position="130"/>
        <end position="140"/>
    </location>
</feature>
<feature type="region of interest" description="Disordered" evidence="1">
    <location>
        <begin position="974"/>
        <end position="996"/>
    </location>
</feature>
<feature type="compositionally biased region" description="Polar residues" evidence="1">
    <location>
        <begin position="1262"/>
        <end position="1277"/>
    </location>
</feature>
<reference evidence="2" key="1">
    <citation type="submission" date="2009-11" db="EMBL/GenBank/DDBJ databases">
        <authorList>
            <consortium name="The Broad Institute Genome Sequencing Platform"/>
            <person name="Ward D."/>
            <person name="Feldgarden M."/>
            <person name="Earl A."/>
            <person name="Young S.K."/>
            <person name="Zeng Q."/>
            <person name="Koehrsen M."/>
            <person name="Alvarado L."/>
            <person name="Berlin A."/>
            <person name="Bochicchio J."/>
            <person name="Borenstein D."/>
            <person name="Chapman S.B."/>
            <person name="Chen Z."/>
            <person name="Engels R."/>
            <person name="Freedman E."/>
            <person name="Gellesch M."/>
            <person name="Goldberg J."/>
            <person name="Griggs A."/>
            <person name="Gujja S."/>
            <person name="Heilman E."/>
            <person name="Heiman D."/>
            <person name="Hepburn T."/>
            <person name="Howarth C."/>
            <person name="Jen D."/>
            <person name="Larson L."/>
            <person name="Lewis B."/>
            <person name="Mehta T."/>
            <person name="Park D."/>
            <person name="Pearson M."/>
            <person name="Roberts A."/>
            <person name="Saif S."/>
            <person name="Shea T."/>
            <person name="Shenoy N."/>
            <person name="Sisk P."/>
            <person name="Stolte C."/>
            <person name="Sykes S."/>
            <person name="Thomson T."/>
            <person name="Walk T."/>
            <person name="White J."/>
            <person name="Yandava C."/>
            <person name="Izard J."/>
            <person name="Baranova O.V."/>
            <person name="Blanton J.M."/>
            <person name="Tanner A.C."/>
            <person name="Dewhirst F.E."/>
            <person name="Haas B."/>
            <person name="Nusbaum C."/>
            <person name="Birren B."/>
        </authorList>
    </citation>
    <scope>NUCLEOTIDE SEQUENCE [LARGE SCALE GENOMIC DNA]</scope>
    <source>
        <strain evidence="2">1-1 BBBD Race 1</strain>
    </source>
</reference>
<feature type="compositionally biased region" description="Polar residues" evidence="1">
    <location>
        <begin position="1822"/>
        <end position="1835"/>
    </location>
</feature>
<feature type="compositionally biased region" description="Basic and acidic residues" evidence="1">
    <location>
        <begin position="1526"/>
        <end position="1541"/>
    </location>
</feature>
<feature type="compositionally biased region" description="Polar residues" evidence="1">
    <location>
        <begin position="1199"/>
        <end position="1212"/>
    </location>
</feature>
<feature type="region of interest" description="Disordered" evidence="1">
    <location>
        <begin position="1016"/>
        <end position="1075"/>
    </location>
</feature>
<evidence type="ECO:0000313" key="2">
    <source>
        <dbReference type="EMBL" id="OAV93428.1"/>
    </source>
</evidence>
<feature type="compositionally biased region" description="Polar residues" evidence="1">
    <location>
        <begin position="986"/>
        <end position="996"/>
    </location>
</feature>
<feature type="region of interest" description="Disordered" evidence="1">
    <location>
        <begin position="674"/>
        <end position="697"/>
    </location>
</feature>
<feature type="compositionally biased region" description="Low complexity" evidence="1">
    <location>
        <begin position="244"/>
        <end position="263"/>
    </location>
</feature>
<feature type="compositionally biased region" description="Low complexity" evidence="1">
    <location>
        <begin position="506"/>
        <end position="515"/>
    </location>
</feature>
<reference evidence="3" key="4">
    <citation type="submission" date="2025-05" db="UniProtKB">
        <authorList>
            <consortium name="EnsemblFungi"/>
        </authorList>
    </citation>
    <scope>IDENTIFICATION</scope>
    <source>
        <strain evidence="3">isolate 1-1 / race 1 (BBBD)</strain>
    </source>
</reference>
<feature type="compositionally biased region" description="Polar residues" evidence="1">
    <location>
        <begin position="1098"/>
        <end position="1112"/>
    </location>
</feature>
<dbReference type="EMBL" id="ADAS02000051">
    <property type="protein sequence ID" value="OAV93428.1"/>
    <property type="molecule type" value="Genomic_DNA"/>
</dbReference>
<feature type="region of interest" description="Disordered" evidence="1">
    <location>
        <begin position="618"/>
        <end position="658"/>
    </location>
</feature>
<feature type="compositionally biased region" description="Basic and acidic residues" evidence="1">
    <location>
        <begin position="1585"/>
        <end position="1594"/>
    </location>
</feature>
<reference evidence="2" key="2">
    <citation type="submission" date="2016-05" db="EMBL/GenBank/DDBJ databases">
        <title>Comparative analysis highlights variable genome content of wheat rusts and divergence of the mating loci.</title>
        <authorList>
            <person name="Cuomo C.A."/>
            <person name="Bakkeren G."/>
            <person name="Szabo L."/>
            <person name="Khalil H."/>
            <person name="Joly D."/>
            <person name="Goldberg J."/>
            <person name="Young S."/>
            <person name="Zeng Q."/>
            <person name="Fellers J."/>
        </authorList>
    </citation>
    <scope>NUCLEOTIDE SEQUENCE [LARGE SCALE GENOMIC DNA]</scope>
    <source>
        <strain evidence="2">1-1 BBBD Race 1</strain>
    </source>
</reference>
<feature type="compositionally biased region" description="Acidic residues" evidence="1">
    <location>
        <begin position="648"/>
        <end position="658"/>
    </location>
</feature>
<evidence type="ECO:0000313" key="3">
    <source>
        <dbReference type="EnsemblFungi" id="PTTG_01591-t43_1-p1"/>
    </source>
</evidence>
<feature type="region of interest" description="Disordered" evidence="1">
    <location>
        <begin position="1094"/>
        <end position="1156"/>
    </location>
</feature>
<feature type="compositionally biased region" description="Polar residues" evidence="1">
    <location>
        <begin position="25"/>
        <end position="35"/>
    </location>
</feature>
<reference evidence="3 4" key="3">
    <citation type="journal article" date="2017" name="G3 (Bethesda)">
        <title>Comparative analysis highlights variable genome content of wheat rusts and divergence of the mating loci.</title>
        <authorList>
            <person name="Cuomo C.A."/>
            <person name="Bakkeren G."/>
            <person name="Khalil H.B."/>
            <person name="Panwar V."/>
            <person name="Joly D."/>
            <person name="Linning R."/>
            <person name="Sakthikumar S."/>
            <person name="Song X."/>
            <person name="Adiconis X."/>
            <person name="Fan L."/>
            <person name="Goldberg J.M."/>
            <person name="Levin J.Z."/>
            <person name="Young S."/>
            <person name="Zeng Q."/>
            <person name="Anikster Y."/>
            <person name="Bruce M."/>
            <person name="Wang M."/>
            <person name="Yin C."/>
            <person name="McCallum B."/>
            <person name="Szabo L.J."/>
            <person name="Hulbert S."/>
            <person name="Chen X."/>
            <person name="Fellers J.P."/>
        </authorList>
    </citation>
    <scope>NUCLEOTIDE SEQUENCE</scope>
    <source>
        <strain evidence="4">Isolate 1-1 / race 1 (BBBD)</strain>
        <strain evidence="3">isolate 1-1 / race 1 (BBBD)</strain>
    </source>
</reference>
<dbReference type="EnsemblFungi" id="PTTG_01591-t43_1">
    <property type="protein sequence ID" value="PTTG_01591-t43_1-p1"/>
    <property type="gene ID" value="PTTG_01591"/>
</dbReference>
<feature type="compositionally biased region" description="Basic and acidic residues" evidence="1">
    <location>
        <begin position="1052"/>
        <end position="1068"/>
    </location>
</feature>
<feature type="compositionally biased region" description="Basic and acidic residues" evidence="1">
    <location>
        <begin position="1026"/>
        <end position="1044"/>
    </location>
</feature>
<feature type="compositionally biased region" description="Basic and acidic residues" evidence="1">
    <location>
        <begin position="202"/>
        <end position="213"/>
    </location>
</feature>
<feature type="compositionally biased region" description="Polar residues" evidence="1">
    <location>
        <begin position="1515"/>
        <end position="1525"/>
    </location>
</feature>
<dbReference type="Proteomes" id="UP000005240">
    <property type="component" value="Unassembled WGS sequence"/>
</dbReference>
<keyword evidence="4" id="KW-1185">Reference proteome</keyword>
<feature type="region of interest" description="Disordered" evidence="1">
    <location>
        <begin position="1419"/>
        <end position="1439"/>
    </location>
</feature>
<feature type="compositionally biased region" description="Polar residues" evidence="1">
    <location>
        <begin position="547"/>
        <end position="563"/>
    </location>
</feature>
<feature type="compositionally biased region" description="Low complexity" evidence="1">
    <location>
        <begin position="184"/>
        <end position="201"/>
    </location>
</feature>
<feature type="compositionally biased region" description="Polar residues" evidence="1">
    <location>
        <begin position="112"/>
        <end position="124"/>
    </location>
</feature>
<feature type="compositionally biased region" description="Acidic residues" evidence="1">
    <location>
        <begin position="392"/>
        <end position="410"/>
    </location>
</feature>
<proteinExistence type="predicted"/>
<feature type="compositionally biased region" description="Basic and acidic residues" evidence="1">
    <location>
        <begin position="520"/>
        <end position="530"/>
    </location>
</feature>
<protein>
    <submittedName>
        <fullName evidence="2 3">Uncharacterized protein</fullName>
    </submittedName>
</protein>
<dbReference type="STRING" id="630390.A0A180GLS9"/>
<feature type="compositionally biased region" description="Basic and acidic residues" evidence="1">
    <location>
        <begin position="1681"/>
        <end position="1702"/>
    </location>
</feature>
<feature type="region of interest" description="Disordered" evidence="1">
    <location>
        <begin position="2091"/>
        <end position="2168"/>
    </location>
</feature>
<organism evidence="2">
    <name type="scientific">Puccinia triticina (isolate 1-1 / race 1 (BBBD))</name>
    <name type="common">Brown leaf rust fungus</name>
    <dbReference type="NCBI Taxonomy" id="630390"/>
    <lineage>
        <taxon>Eukaryota</taxon>
        <taxon>Fungi</taxon>
        <taxon>Dikarya</taxon>
        <taxon>Basidiomycota</taxon>
        <taxon>Pucciniomycotina</taxon>
        <taxon>Pucciniomycetes</taxon>
        <taxon>Pucciniales</taxon>
        <taxon>Pucciniaceae</taxon>
        <taxon>Puccinia</taxon>
    </lineage>
</organism>
<evidence type="ECO:0000313" key="4">
    <source>
        <dbReference type="Proteomes" id="UP000005240"/>
    </source>
</evidence>
<feature type="compositionally biased region" description="Polar residues" evidence="1">
    <location>
        <begin position="220"/>
        <end position="236"/>
    </location>
</feature>
<gene>
    <name evidence="2" type="ORF">PTTG_01591</name>
</gene>